<keyword evidence="15" id="KW-1185">Reference proteome</keyword>
<dbReference type="Gene3D" id="1.10.3130.10">
    <property type="entry name" value="serine acetyltransferase, domain 1"/>
    <property type="match status" value="1"/>
</dbReference>
<evidence type="ECO:0000256" key="9">
    <source>
        <dbReference type="ARBA" id="ARBA00022737"/>
    </source>
</evidence>
<dbReference type="EMBL" id="JASATX010000002">
    <property type="protein sequence ID" value="MDI2098427.1"/>
    <property type="molecule type" value="Genomic_DNA"/>
</dbReference>
<keyword evidence="9" id="KW-0677">Repeat</keyword>
<dbReference type="SUPFAM" id="SSF51161">
    <property type="entry name" value="Trimeric LpxA-like enzymes"/>
    <property type="match status" value="1"/>
</dbReference>
<dbReference type="InterPro" id="IPR011004">
    <property type="entry name" value="Trimer_LpxA-like_sf"/>
</dbReference>
<evidence type="ECO:0000256" key="13">
    <source>
        <dbReference type="PIRNR" id="PIRNR000441"/>
    </source>
</evidence>
<evidence type="ECO:0000256" key="11">
    <source>
        <dbReference type="ARBA" id="ARBA00023315"/>
    </source>
</evidence>
<evidence type="ECO:0000256" key="5">
    <source>
        <dbReference type="ARBA" id="ARBA00018522"/>
    </source>
</evidence>
<dbReference type="GO" id="GO:0005737">
    <property type="term" value="C:cytoplasm"/>
    <property type="evidence" value="ECO:0007669"/>
    <property type="project" value="UniProtKB-SubCell"/>
</dbReference>
<sequence>MGVRDDIRAAQRLDPAARGAFEIWLTYSGLHAVWGYRVANRLWRANLKLLARVVSQFVRFLTGVEIHPGATIGKRLFIDHGMGVVIGETATIGDDVLIYHGVTLGGKGSDTAGARHPSIGHRVMIGAGATLLGDISIGDDSVVAAGSVVLKSAPAGSLIAGVPATVRPRVSANR</sequence>
<dbReference type="EC" id="2.3.1.30" evidence="4 13"/>
<dbReference type="GO" id="GO:0009001">
    <property type="term" value="F:serine O-acetyltransferase activity"/>
    <property type="evidence" value="ECO:0007669"/>
    <property type="project" value="UniProtKB-EC"/>
</dbReference>
<dbReference type="Pfam" id="PF00132">
    <property type="entry name" value="Hexapep"/>
    <property type="match status" value="1"/>
</dbReference>
<comment type="subcellular location">
    <subcellularLocation>
        <location evidence="1">Cytoplasm</location>
    </subcellularLocation>
</comment>
<dbReference type="Proteomes" id="UP001321506">
    <property type="component" value="Unassembled WGS sequence"/>
</dbReference>
<dbReference type="InterPro" id="IPR005881">
    <property type="entry name" value="Ser_O-AcTrfase"/>
</dbReference>
<comment type="similarity">
    <text evidence="3 13">Belongs to the transferase hexapeptide repeat family.</text>
</comment>
<comment type="catalytic activity">
    <reaction evidence="12 13">
        <text>L-serine + acetyl-CoA = O-acetyl-L-serine + CoA</text>
        <dbReference type="Rhea" id="RHEA:24560"/>
        <dbReference type="ChEBI" id="CHEBI:33384"/>
        <dbReference type="ChEBI" id="CHEBI:57287"/>
        <dbReference type="ChEBI" id="CHEBI:57288"/>
        <dbReference type="ChEBI" id="CHEBI:58340"/>
        <dbReference type="EC" id="2.3.1.30"/>
    </reaction>
</comment>
<gene>
    <name evidence="14" type="primary">cysE</name>
    <name evidence="14" type="ORF">QF206_05540</name>
</gene>
<evidence type="ECO:0000256" key="10">
    <source>
        <dbReference type="ARBA" id="ARBA00023192"/>
    </source>
</evidence>
<dbReference type="PIRSF" id="PIRSF000441">
    <property type="entry name" value="CysE"/>
    <property type="match status" value="1"/>
</dbReference>
<keyword evidence="7" id="KW-0028">Amino-acid biosynthesis</keyword>
<keyword evidence="6" id="KW-0963">Cytoplasm</keyword>
<evidence type="ECO:0000256" key="12">
    <source>
        <dbReference type="ARBA" id="ARBA00049486"/>
    </source>
</evidence>
<dbReference type="RefSeq" id="WP_281488221.1">
    <property type="nucleotide sequence ID" value="NZ_JASATX010000002.1"/>
</dbReference>
<evidence type="ECO:0000256" key="3">
    <source>
        <dbReference type="ARBA" id="ARBA00007274"/>
    </source>
</evidence>
<dbReference type="Gene3D" id="2.160.10.10">
    <property type="entry name" value="Hexapeptide repeat proteins"/>
    <property type="match status" value="1"/>
</dbReference>
<dbReference type="AlphaFoldDB" id="A0AAW6T9W9"/>
<comment type="pathway">
    <text evidence="2">Amino-acid biosynthesis; L-cysteine biosynthesis; L-cysteine from L-serine: step 1/2.</text>
</comment>
<dbReference type="NCBIfam" id="TIGR01172">
    <property type="entry name" value="cysE"/>
    <property type="match status" value="1"/>
</dbReference>
<dbReference type="InterPro" id="IPR001451">
    <property type="entry name" value="Hexapep"/>
</dbReference>
<evidence type="ECO:0000256" key="8">
    <source>
        <dbReference type="ARBA" id="ARBA00022679"/>
    </source>
</evidence>
<comment type="caution">
    <text evidence="14">The sequence shown here is derived from an EMBL/GenBank/DDBJ whole genome shotgun (WGS) entry which is preliminary data.</text>
</comment>
<dbReference type="InterPro" id="IPR042122">
    <property type="entry name" value="Ser_AcTrfase_N_sf"/>
</dbReference>
<dbReference type="GO" id="GO:0006535">
    <property type="term" value="P:cysteine biosynthetic process from serine"/>
    <property type="evidence" value="ECO:0007669"/>
    <property type="project" value="InterPro"/>
</dbReference>
<dbReference type="PANTHER" id="PTHR42811">
    <property type="entry name" value="SERINE ACETYLTRANSFERASE"/>
    <property type="match status" value="1"/>
</dbReference>
<evidence type="ECO:0000256" key="7">
    <source>
        <dbReference type="ARBA" id="ARBA00022605"/>
    </source>
</evidence>
<keyword evidence="11 13" id="KW-0012">Acyltransferase</keyword>
<evidence type="ECO:0000256" key="2">
    <source>
        <dbReference type="ARBA" id="ARBA00004876"/>
    </source>
</evidence>
<keyword evidence="10" id="KW-0198">Cysteine biosynthesis</keyword>
<name>A0AAW6T9W9_9MICO</name>
<proteinExistence type="inferred from homology"/>
<dbReference type="NCBIfam" id="NF041874">
    <property type="entry name" value="EPS_EpsC"/>
    <property type="match status" value="1"/>
</dbReference>
<evidence type="ECO:0000256" key="1">
    <source>
        <dbReference type="ARBA" id="ARBA00004496"/>
    </source>
</evidence>
<dbReference type="FunFam" id="2.160.10.10:FF:000007">
    <property type="entry name" value="Serine acetyltransferase"/>
    <property type="match status" value="1"/>
</dbReference>
<evidence type="ECO:0000313" key="14">
    <source>
        <dbReference type="EMBL" id="MDI2098427.1"/>
    </source>
</evidence>
<accession>A0AAW6T9W9</accession>
<dbReference type="InterPro" id="IPR053376">
    <property type="entry name" value="Serine_acetyltransferase"/>
</dbReference>
<evidence type="ECO:0000313" key="15">
    <source>
        <dbReference type="Proteomes" id="UP001321506"/>
    </source>
</evidence>
<dbReference type="FunFam" id="1.10.3130.10:FF:000003">
    <property type="entry name" value="Serine acetyltransferase"/>
    <property type="match status" value="1"/>
</dbReference>
<keyword evidence="8 13" id="KW-0808">Transferase</keyword>
<dbReference type="InterPro" id="IPR045304">
    <property type="entry name" value="LbH_SAT"/>
</dbReference>
<organism evidence="14 15">
    <name type="scientific">Ruicaihuangia caeni</name>
    <dbReference type="NCBI Taxonomy" id="3042517"/>
    <lineage>
        <taxon>Bacteria</taxon>
        <taxon>Bacillati</taxon>
        <taxon>Actinomycetota</taxon>
        <taxon>Actinomycetes</taxon>
        <taxon>Micrococcales</taxon>
        <taxon>Microbacteriaceae</taxon>
        <taxon>Ruicaihuangia</taxon>
    </lineage>
</organism>
<evidence type="ECO:0000256" key="4">
    <source>
        <dbReference type="ARBA" id="ARBA00013266"/>
    </source>
</evidence>
<evidence type="ECO:0000256" key="6">
    <source>
        <dbReference type="ARBA" id="ARBA00022490"/>
    </source>
</evidence>
<protein>
    <recommendedName>
        <fullName evidence="5 13">Serine acetyltransferase</fullName>
        <ecNumber evidence="4 13">2.3.1.30</ecNumber>
    </recommendedName>
</protein>
<reference evidence="14 15" key="1">
    <citation type="submission" date="2023-04" db="EMBL/GenBank/DDBJ databases">
        <title>Klugiella caeni sp. nov. isolated from the sludge of biochemical tank.</title>
        <authorList>
            <person name="Geng K."/>
        </authorList>
    </citation>
    <scope>NUCLEOTIDE SEQUENCE [LARGE SCALE GENOMIC DNA]</scope>
    <source>
        <strain evidence="14 15">YN-L-19</strain>
    </source>
</reference>
<dbReference type="CDD" id="cd03354">
    <property type="entry name" value="LbH_SAT"/>
    <property type="match status" value="1"/>
</dbReference>